<evidence type="ECO:0000256" key="1">
    <source>
        <dbReference type="SAM" id="MobiDB-lite"/>
    </source>
</evidence>
<feature type="region of interest" description="Disordered" evidence="1">
    <location>
        <begin position="1"/>
        <end position="27"/>
    </location>
</feature>
<feature type="region of interest" description="Disordered" evidence="1">
    <location>
        <begin position="74"/>
        <end position="135"/>
    </location>
</feature>
<feature type="non-terminal residue" evidence="2">
    <location>
        <position position="135"/>
    </location>
</feature>
<organism evidence="2 3">
    <name type="scientific">Prorocentrum cordatum</name>
    <dbReference type="NCBI Taxonomy" id="2364126"/>
    <lineage>
        <taxon>Eukaryota</taxon>
        <taxon>Sar</taxon>
        <taxon>Alveolata</taxon>
        <taxon>Dinophyceae</taxon>
        <taxon>Prorocentrales</taxon>
        <taxon>Prorocentraceae</taxon>
        <taxon>Prorocentrum</taxon>
    </lineage>
</organism>
<name>A0ABN9PQA1_9DINO</name>
<accession>A0ABN9PQA1</accession>
<proteinExistence type="predicted"/>
<evidence type="ECO:0000313" key="3">
    <source>
        <dbReference type="Proteomes" id="UP001189429"/>
    </source>
</evidence>
<dbReference type="Proteomes" id="UP001189429">
    <property type="component" value="Unassembled WGS sequence"/>
</dbReference>
<evidence type="ECO:0000313" key="2">
    <source>
        <dbReference type="EMBL" id="CAK0793906.1"/>
    </source>
</evidence>
<keyword evidence="3" id="KW-1185">Reference proteome</keyword>
<protein>
    <submittedName>
        <fullName evidence="2">Uncharacterized protein</fullName>
    </submittedName>
</protein>
<sequence length="135" mass="14322">RPPPVKKSVTGSMAASTRRRSACAELEGVRHASDDLGIASEPLGSARRRSIDSAISASSPSRRVTRRATMAMGTLGKIVEDGPTMDMPIDPTIIGSDSDSDLMSDIGSEMSDFSDLRSASRVSGAKSESVHRMRQ</sequence>
<feature type="non-terminal residue" evidence="2">
    <location>
        <position position="1"/>
    </location>
</feature>
<gene>
    <name evidence="2" type="ORF">PCOR1329_LOCUS4050</name>
</gene>
<reference evidence="2" key="1">
    <citation type="submission" date="2023-10" db="EMBL/GenBank/DDBJ databases">
        <authorList>
            <person name="Chen Y."/>
            <person name="Shah S."/>
            <person name="Dougan E. K."/>
            <person name="Thang M."/>
            <person name="Chan C."/>
        </authorList>
    </citation>
    <scope>NUCLEOTIDE SEQUENCE [LARGE SCALE GENOMIC DNA]</scope>
</reference>
<comment type="caution">
    <text evidence="2">The sequence shown here is derived from an EMBL/GenBank/DDBJ whole genome shotgun (WGS) entry which is preliminary data.</text>
</comment>
<dbReference type="EMBL" id="CAUYUJ010001049">
    <property type="protein sequence ID" value="CAK0793906.1"/>
    <property type="molecule type" value="Genomic_DNA"/>
</dbReference>